<evidence type="ECO:0000256" key="7">
    <source>
        <dbReference type="ARBA" id="ARBA00023128"/>
    </source>
</evidence>
<evidence type="ECO:0000313" key="10">
    <source>
        <dbReference type="EMBL" id="KAG8567277.1"/>
    </source>
</evidence>
<dbReference type="InterPro" id="IPR036639">
    <property type="entry name" value="Cyt_c_oxidase_su4_sf"/>
</dbReference>
<keyword evidence="4 9" id="KW-0812">Transmembrane</keyword>
<keyword evidence="8 9" id="KW-0472">Membrane</keyword>
<evidence type="ECO:0000256" key="1">
    <source>
        <dbReference type="ARBA" id="ARBA00004434"/>
    </source>
</evidence>
<comment type="caution">
    <text evidence="10">The sequence shown here is derived from an EMBL/GenBank/DDBJ whole genome shotgun (WGS) entry which is preliminary data.</text>
</comment>
<dbReference type="SUPFAM" id="SSF81406">
    <property type="entry name" value="Mitochondrial cytochrome c oxidase subunit IV"/>
    <property type="match status" value="1"/>
</dbReference>
<comment type="function">
    <text evidence="9">Component of the cytochrome c oxidase, the last enzyme in the mitochondrial electron transport chain which drives oxidative phosphorylation.</text>
</comment>
<feature type="transmembrane region" description="Helical" evidence="9">
    <location>
        <begin position="107"/>
        <end position="125"/>
    </location>
</feature>
<dbReference type="GO" id="GO:0045277">
    <property type="term" value="C:respiratory chain complex IV"/>
    <property type="evidence" value="ECO:0007669"/>
    <property type="project" value="InterPro"/>
</dbReference>
<evidence type="ECO:0000256" key="2">
    <source>
        <dbReference type="ARBA" id="ARBA00004673"/>
    </source>
</evidence>
<evidence type="ECO:0000256" key="4">
    <source>
        <dbReference type="ARBA" id="ARBA00022692"/>
    </source>
</evidence>
<reference evidence="10" key="1">
    <citation type="thesis" date="2020" institute="ProQuest LLC" country="789 East Eisenhower Parkway, Ann Arbor, MI, USA">
        <title>Comparative Genomics and Chromosome Evolution.</title>
        <authorList>
            <person name="Mudd A.B."/>
        </authorList>
    </citation>
    <scope>NUCLEOTIDE SEQUENCE</scope>
    <source>
        <strain evidence="10">237g6f4</strain>
        <tissue evidence="10">Blood</tissue>
    </source>
</reference>
<gene>
    <name evidence="10" type="ORF">GDO81_013557</name>
</gene>
<comment type="subunit">
    <text evidence="9">Component of the cytochrome c oxidase (complex IV, CIV), a multisubunit enzyme composed of 14 subunits.</text>
</comment>
<dbReference type="EMBL" id="WNYA01000006">
    <property type="protein sequence ID" value="KAG8567277.1"/>
    <property type="molecule type" value="Genomic_DNA"/>
</dbReference>
<evidence type="ECO:0000256" key="9">
    <source>
        <dbReference type="RuleBase" id="RU367145"/>
    </source>
</evidence>
<evidence type="ECO:0000313" key="11">
    <source>
        <dbReference type="Proteomes" id="UP000824782"/>
    </source>
</evidence>
<comment type="similarity">
    <text evidence="3 9">Belongs to the cytochrome c oxidase IV family.</text>
</comment>
<evidence type="ECO:0000256" key="3">
    <source>
        <dbReference type="ARBA" id="ARBA00008135"/>
    </source>
</evidence>
<keyword evidence="11" id="KW-1185">Reference proteome</keyword>
<dbReference type="PRINTS" id="PR01873">
    <property type="entry name" value="CYTCOXIDASE4"/>
</dbReference>
<dbReference type="Gene3D" id="1.10.442.10">
    <property type="entry name" value="Cytochrome c oxidase subunit IV"/>
    <property type="match status" value="1"/>
</dbReference>
<dbReference type="CDD" id="cd00922">
    <property type="entry name" value="Cyt_c_Oxidase_IV"/>
    <property type="match status" value="1"/>
</dbReference>
<dbReference type="Pfam" id="PF02936">
    <property type="entry name" value="COX4"/>
    <property type="match status" value="1"/>
</dbReference>
<comment type="pathway">
    <text evidence="2 9">Energy metabolism; oxidative phosphorylation.</text>
</comment>
<dbReference type="InterPro" id="IPR013288">
    <property type="entry name" value="Cyt_c_oxidase_su4"/>
</dbReference>
<dbReference type="GO" id="GO:0006123">
    <property type="term" value="P:mitochondrial electron transport, cytochrome c to oxygen"/>
    <property type="evidence" value="ECO:0007669"/>
    <property type="project" value="InterPro"/>
</dbReference>
<keyword evidence="6 9" id="KW-1133">Transmembrane helix</keyword>
<evidence type="ECO:0000256" key="8">
    <source>
        <dbReference type="ARBA" id="ARBA00023136"/>
    </source>
</evidence>
<keyword evidence="5 9" id="KW-0999">Mitochondrion inner membrane</keyword>
<proteinExistence type="inferred from homology"/>
<keyword evidence="7 9" id="KW-0496">Mitochondrion</keyword>
<evidence type="ECO:0000256" key="5">
    <source>
        <dbReference type="ARBA" id="ARBA00022792"/>
    </source>
</evidence>
<dbReference type="AlphaFoldDB" id="A0AAV7B1P0"/>
<dbReference type="GO" id="GO:0005743">
    <property type="term" value="C:mitochondrial inner membrane"/>
    <property type="evidence" value="ECO:0007669"/>
    <property type="project" value="UniProtKB-SubCell"/>
</dbReference>
<protein>
    <recommendedName>
        <fullName evidence="9">Cytochrome c oxidase subunit 4</fullName>
    </recommendedName>
</protein>
<organism evidence="10 11">
    <name type="scientific">Engystomops pustulosus</name>
    <name type="common">Tungara frog</name>
    <name type="synonym">Physalaemus pustulosus</name>
    <dbReference type="NCBI Taxonomy" id="76066"/>
    <lineage>
        <taxon>Eukaryota</taxon>
        <taxon>Metazoa</taxon>
        <taxon>Chordata</taxon>
        <taxon>Craniata</taxon>
        <taxon>Vertebrata</taxon>
        <taxon>Euteleostomi</taxon>
        <taxon>Amphibia</taxon>
        <taxon>Batrachia</taxon>
        <taxon>Anura</taxon>
        <taxon>Neobatrachia</taxon>
        <taxon>Hyloidea</taxon>
        <taxon>Leptodactylidae</taxon>
        <taxon>Leiuperinae</taxon>
        <taxon>Engystomops</taxon>
    </lineage>
</organism>
<dbReference type="InterPro" id="IPR004203">
    <property type="entry name" value="Cyt_c_oxidase_su4_fam"/>
</dbReference>
<comment type="subcellular location">
    <subcellularLocation>
        <location evidence="1 9">Mitochondrion inner membrane</location>
        <topology evidence="1 9">Single-pass membrane protein</topology>
    </subcellularLocation>
</comment>
<dbReference type="PANTHER" id="PTHR10707">
    <property type="entry name" value="CYTOCHROME C OXIDASE SUBUNIT IV"/>
    <property type="match status" value="1"/>
</dbReference>
<dbReference type="PANTHER" id="PTHR10707:SF16">
    <property type="entry name" value="CYTOCHROME C OXIDASE SUBUNIT 4"/>
    <property type="match status" value="1"/>
</dbReference>
<name>A0AAV7B1P0_ENGPU</name>
<dbReference type="FunFam" id="1.10.442.10:FF:000001">
    <property type="entry name" value="Cytochrome c oxidase subunit 4 isoform 1"/>
    <property type="match status" value="1"/>
</dbReference>
<accession>A0AAV7B1P0</accession>
<evidence type="ECO:0000256" key="6">
    <source>
        <dbReference type="ARBA" id="ARBA00022989"/>
    </source>
</evidence>
<sequence>MLSVLAQRSSFLPKLRVLGAISVRAAHSHGGHDAVPYYTKPAYFDHRTLPLPDIPFHDSLSSQETALKEKEKGPWKQLSLEDKIALYHIKFNLTYAELNKPSNEWKTVFGAIFFFFGITGLIVWWQRLHVFPELPHTLKEEWIEKQIQRMLDMRVGPIEGFSSNWDYEKNEWKK</sequence>
<dbReference type="Proteomes" id="UP000824782">
    <property type="component" value="Unassembled WGS sequence"/>
</dbReference>